<dbReference type="EMBL" id="AJIL01000023">
    <property type="protein sequence ID" value="KNF02432.1"/>
    <property type="molecule type" value="Genomic_DNA"/>
</dbReference>
<comment type="caution">
    <text evidence="1">The sequence shown here is derived from an EMBL/GenBank/DDBJ whole genome shotgun (WGS) entry which is preliminary data.</text>
</comment>
<sequence>MKGRQAHYMFIQMPRPSLGGGTAPTANSLVRVVHHKVALLQLHLVARADQTSFPIAGATWVWQYSEGSAPIRRSVPPCGYGIPASHWLTSMHATQLYQADLLGAVGACGAYDPP</sequence>
<evidence type="ECO:0000313" key="1">
    <source>
        <dbReference type="EMBL" id="KNF02432.1"/>
    </source>
</evidence>
<accession>A0A0L0VT82</accession>
<proteinExistence type="predicted"/>
<keyword evidence="2" id="KW-1185">Reference proteome</keyword>
<name>A0A0L0VT82_9BASI</name>
<protein>
    <submittedName>
        <fullName evidence="1">Uncharacterized protein</fullName>
    </submittedName>
</protein>
<dbReference type="Proteomes" id="UP000054564">
    <property type="component" value="Unassembled WGS sequence"/>
</dbReference>
<reference evidence="2" key="1">
    <citation type="submission" date="2014-03" db="EMBL/GenBank/DDBJ databases">
        <title>The Genome Sequence of Puccinia striiformis f. sp. tritici PST-78.</title>
        <authorList>
            <consortium name="The Broad Institute Genome Sequencing Platform"/>
            <person name="Cuomo C."/>
            <person name="Hulbert S."/>
            <person name="Chen X."/>
            <person name="Walker B."/>
            <person name="Young S.K."/>
            <person name="Zeng Q."/>
            <person name="Gargeya S."/>
            <person name="Fitzgerald M."/>
            <person name="Haas B."/>
            <person name="Abouelleil A."/>
            <person name="Alvarado L."/>
            <person name="Arachchi H.M."/>
            <person name="Berlin A.M."/>
            <person name="Chapman S.B."/>
            <person name="Goldberg J."/>
            <person name="Griggs A."/>
            <person name="Gujja S."/>
            <person name="Hansen M."/>
            <person name="Howarth C."/>
            <person name="Imamovic A."/>
            <person name="Larimer J."/>
            <person name="McCowan C."/>
            <person name="Montmayeur A."/>
            <person name="Murphy C."/>
            <person name="Neiman D."/>
            <person name="Pearson M."/>
            <person name="Priest M."/>
            <person name="Roberts A."/>
            <person name="Saif S."/>
            <person name="Shea T."/>
            <person name="Sisk P."/>
            <person name="Sykes S."/>
            <person name="Wortman J."/>
            <person name="Nusbaum C."/>
            <person name="Birren B."/>
        </authorList>
    </citation>
    <scope>NUCLEOTIDE SEQUENCE [LARGE SCALE GENOMIC DNA]</scope>
    <source>
        <strain evidence="2">race PST-78</strain>
    </source>
</reference>
<dbReference type="AlphaFoldDB" id="A0A0L0VT82"/>
<evidence type="ECO:0000313" key="2">
    <source>
        <dbReference type="Proteomes" id="UP000054564"/>
    </source>
</evidence>
<gene>
    <name evidence="1" type="ORF">PSTG_04338</name>
</gene>
<organism evidence="1 2">
    <name type="scientific">Puccinia striiformis f. sp. tritici PST-78</name>
    <dbReference type="NCBI Taxonomy" id="1165861"/>
    <lineage>
        <taxon>Eukaryota</taxon>
        <taxon>Fungi</taxon>
        <taxon>Dikarya</taxon>
        <taxon>Basidiomycota</taxon>
        <taxon>Pucciniomycotina</taxon>
        <taxon>Pucciniomycetes</taxon>
        <taxon>Pucciniales</taxon>
        <taxon>Pucciniaceae</taxon>
        <taxon>Puccinia</taxon>
    </lineage>
</organism>